<dbReference type="Proteomes" id="UP001417504">
    <property type="component" value="Unassembled WGS sequence"/>
</dbReference>
<evidence type="ECO:0000313" key="1">
    <source>
        <dbReference type="EMBL" id="KAK9116649.1"/>
    </source>
</evidence>
<protein>
    <submittedName>
        <fullName evidence="1">Uncharacterized protein</fullName>
    </submittedName>
</protein>
<sequence>MLPKHLNSCTPSPLSLVNPNFKEKKLQNYPHLLRFFRSALVIADDATKSSEDEEQK</sequence>
<keyword evidence="2" id="KW-1185">Reference proteome</keyword>
<comment type="caution">
    <text evidence="1">The sequence shown here is derived from an EMBL/GenBank/DDBJ whole genome shotgun (WGS) entry which is preliminary data.</text>
</comment>
<reference evidence="1 2" key="1">
    <citation type="submission" date="2024-01" db="EMBL/GenBank/DDBJ databases">
        <title>Genome assemblies of Stephania.</title>
        <authorList>
            <person name="Yang L."/>
        </authorList>
    </citation>
    <scope>NUCLEOTIDE SEQUENCE [LARGE SCALE GENOMIC DNA]</scope>
    <source>
        <strain evidence="1">QJT</strain>
        <tissue evidence="1">Leaf</tissue>
    </source>
</reference>
<proteinExistence type="predicted"/>
<dbReference type="EMBL" id="JBBNAE010000006">
    <property type="protein sequence ID" value="KAK9116649.1"/>
    <property type="molecule type" value="Genomic_DNA"/>
</dbReference>
<dbReference type="AlphaFoldDB" id="A0AAP0NSN4"/>
<gene>
    <name evidence="1" type="ORF">Sjap_015596</name>
</gene>
<organism evidence="1 2">
    <name type="scientific">Stephania japonica</name>
    <dbReference type="NCBI Taxonomy" id="461633"/>
    <lineage>
        <taxon>Eukaryota</taxon>
        <taxon>Viridiplantae</taxon>
        <taxon>Streptophyta</taxon>
        <taxon>Embryophyta</taxon>
        <taxon>Tracheophyta</taxon>
        <taxon>Spermatophyta</taxon>
        <taxon>Magnoliopsida</taxon>
        <taxon>Ranunculales</taxon>
        <taxon>Menispermaceae</taxon>
        <taxon>Menispermoideae</taxon>
        <taxon>Cissampelideae</taxon>
        <taxon>Stephania</taxon>
    </lineage>
</organism>
<evidence type="ECO:0000313" key="2">
    <source>
        <dbReference type="Proteomes" id="UP001417504"/>
    </source>
</evidence>
<name>A0AAP0NSN4_9MAGN</name>
<accession>A0AAP0NSN4</accession>